<evidence type="ECO:0000313" key="1">
    <source>
        <dbReference type="EMBL" id="AHG90212.1"/>
    </source>
</evidence>
<dbReference type="RefSeq" id="WP_025411682.1">
    <property type="nucleotide sequence ID" value="NZ_CP007128.1"/>
</dbReference>
<dbReference type="Proteomes" id="UP000019151">
    <property type="component" value="Chromosome"/>
</dbReference>
<evidence type="ECO:0000313" key="2">
    <source>
        <dbReference type="Proteomes" id="UP000019151"/>
    </source>
</evidence>
<keyword evidence="2" id="KW-1185">Reference proteome</keyword>
<name>W0RIG7_9BACT</name>
<dbReference type="HOGENOM" id="CLU_1203698_0_0_0"/>
<organism evidence="1 2">
    <name type="scientific">Gemmatirosa kalamazoonensis</name>
    <dbReference type="NCBI Taxonomy" id="861299"/>
    <lineage>
        <taxon>Bacteria</taxon>
        <taxon>Pseudomonadati</taxon>
        <taxon>Gemmatimonadota</taxon>
        <taxon>Gemmatimonadia</taxon>
        <taxon>Gemmatimonadales</taxon>
        <taxon>Gemmatimonadaceae</taxon>
        <taxon>Gemmatirosa</taxon>
    </lineage>
</organism>
<gene>
    <name evidence="1" type="ORF">J421_2675</name>
</gene>
<reference evidence="1 2" key="1">
    <citation type="journal article" date="2014" name="Genome Announc.">
        <title>Genome Sequence and Methylome of Soil Bacterium Gemmatirosa kalamazoonensis KBS708T, a Member of the Rarely Cultivated Gemmatimonadetes Phylum.</title>
        <authorList>
            <person name="Debruyn J.M."/>
            <person name="Radosevich M."/>
            <person name="Wommack K.E."/>
            <person name="Polson S.W."/>
            <person name="Hauser L.J."/>
            <person name="Fawaz M.N."/>
            <person name="Korlach J."/>
            <person name="Tsai Y.C."/>
        </authorList>
    </citation>
    <scope>NUCLEOTIDE SEQUENCE [LARGE SCALE GENOMIC DNA]</scope>
    <source>
        <strain evidence="1 2">KBS708</strain>
    </source>
</reference>
<dbReference type="EMBL" id="CP007128">
    <property type="protein sequence ID" value="AHG90212.1"/>
    <property type="molecule type" value="Genomic_DNA"/>
</dbReference>
<proteinExistence type="predicted"/>
<dbReference type="KEGG" id="gba:J421_2675"/>
<sequence>MILGTVRRRLGRHDAQLALRLLAQGRSDEHARLERTLADEGLDSLLDDPRLLAELLRAPGGAHASLPLFCYVVVRQALRKLGEDDRALADFAAAIVLHFGLRDRALRVGDVDDQTYTTLADLLADVESGDARRSFLVRAHLGHYALWLSGLFPDHVEARRWRRGGPDLDYYEEMGRRGYQLAASHRLAAEYGMVALFASAAERFGVLRCALTQISDTVLFPHHHTPERLMRQVRDESRYRLAG</sequence>
<dbReference type="InParanoid" id="W0RIG7"/>
<dbReference type="eggNOG" id="ENOG50336X9">
    <property type="taxonomic scope" value="Bacteria"/>
</dbReference>
<accession>W0RIG7</accession>
<protein>
    <submittedName>
        <fullName evidence="1">Uncharacterized protein</fullName>
    </submittedName>
</protein>
<dbReference type="STRING" id="861299.J421_2675"/>
<dbReference type="AlphaFoldDB" id="W0RIG7"/>
<dbReference type="OrthoDB" id="7061165at2"/>